<sequence>MKSSAKNHQDLFDDLNSFEESTNPFQRNSSSASMQKAGKRPRIMKPLYSVRLS</sequence>
<evidence type="ECO:0000313" key="3">
    <source>
        <dbReference type="Proteomes" id="UP000679725"/>
    </source>
</evidence>
<reference evidence="2 3" key="1">
    <citation type="submission" date="2021-04" db="EMBL/GenBank/DDBJ databases">
        <authorList>
            <person name="Rodrigo-Torres L."/>
            <person name="Arahal R. D."/>
            <person name="Lucena T."/>
        </authorList>
    </citation>
    <scope>NUCLEOTIDE SEQUENCE [LARGE SCALE GENOMIC DNA]</scope>
    <source>
        <strain evidence="2 3">CECT 9623</strain>
    </source>
</reference>
<dbReference type="EMBL" id="CAJRAU010000001">
    <property type="protein sequence ID" value="CAG5068101.1"/>
    <property type="molecule type" value="Genomic_DNA"/>
</dbReference>
<name>A0ABM8UKT9_9BACT</name>
<proteinExistence type="predicted"/>
<evidence type="ECO:0000256" key="1">
    <source>
        <dbReference type="SAM" id="MobiDB-lite"/>
    </source>
</evidence>
<comment type="caution">
    <text evidence="2">The sequence shown here is derived from an EMBL/GenBank/DDBJ whole genome shotgun (WGS) entry which is preliminary data.</text>
</comment>
<accession>A0ABM8UKT9</accession>
<gene>
    <name evidence="2" type="ORF">DYBT9623_00829</name>
</gene>
<evidence type="ECO:0000313" key="2">
    <source>
        <dbReference type="EMBL" id="CAG5068101.1"/>
    </source>
</evidence>
<keyword evidence="3" id="KW-1185">Reference proteome</keyword>
<dbReference type="Proteomes" id="UP000679725">
    <property type="component" value="Unassembled WGS sequence"/>
</dbReference>
<feature type="compositionally biased region" description="Polar residues" evidence="1">
    <location>
        <begin position="18"/>
        <end position="34"/>
    </location>
</feature>
<feature type="region of interest" description="Disordered" evidence="1">
    <location>
        <begin position="1"/>
        <end position="53"/>
    </location>
</feature>
<protein>
    <submittedName>
        <fullName evidence="2">Uncharacterized protein</fullName>
    </submittedName>
</protein>
<dbReference type="RefSeq" id="WP_215232216.1">
    <property type="nucleotide sequence ID" value="NZ_CAJRAU010000001.1"/>
</dbReference>
<organism evidence="2 3">
    <name type="scientific">Dyadobacter linearis</name>
    <dbReference type="NCBI Taxonomy" id="2823330"/>
    <lineage>
        <taxon>Bacteria</taxon>
        <taxon>Pseudomonadati</taxon>
        <taxon>Bacteroidota</taxon>
        <taxon>Cytophagia</taxon>
        <taxon>Cytophagales</taxon>
        <taxon>Spirosomataceae</taxon>
        <taxon>Dyadobacter</taxon>
    </lineage>
</organism>